<proteinExistence type="predicted"/>
<dbReference type="InterPro" id="IPR029063">
    <property type="entry name" value="SAM-dependent_MTases_sf"/>
</dbReference>
<evidence type="ECO:0000259" key="1">
    <source>
        <dbReference type="Pfam" id="PF08241"/>
    </source>
</evidence>
<dbReference type="Gene3D" id="3.40.50.150">
    <property type="entry name" value="Vaccinia Virus protein VP39"/>
    <property type="match status" value="1"/>
</dbReference>
<feature type="domain" description="Methyltransferase type 11" evidence="1">
    <location>
        <begin position="47"/>
        <end position="140"/>
    </location>
</feature>
<dbReference type="PANTHER" id="PTHR43861:SF1">
    <property type="entry name" value="TRANS-ACONITATE 2-METHYLTRANSFERASE"/>
    <property type="match status" value="1"/>
</dbReference>
<sequence>MADSSDAVQNAYNEWVYQYDTNENSTRDLNAEVLRQQPLALAGKRVLEIGCGTGLNTIWLAHQAQRVVGVDISQGMLRQAHRRLSASSVSLLQVDITKPWPLNQPFDVIVANLVLEHVQHLGHIFGEAHRLLRPGGLLYIGELHPYKQLQGGQARYHNAETGQDVLVPAFLHPVSDYTNQGIEAGFTLRRMGEWHSASDTVPRLLTLLFERT</sequence>
<name>W4L8M0_ENTF1</name>
<gene>
    <name evidence="2" type="ORF">ETSY1_36570</name>
</gene>
<dbReference type="HOGENOM" id="CLU_049749_5_2_7"/>
<evidence type="ECO:0000313" key="2">
    <source>
        <dbReference type="EMBL" id="ETW94045.1"/>
    </source>
</evidence>
<dbReference type="PANTHER" id="PTHR43861">
    <property type="entry name" value="TRANS-ACONITATE 2-METHYLTRANSFERASE-RELATED"/>
    <property type="match status" value="1"/>
</dbReference>
<dbReference type="CDD" id="cd02440">
    <property type="entry name" value="AdoMet_MTases"/>
    <property type="match status" value="1"/>
</dbReference>
<dbReference type="Proteomes" id="UP000019141">
    <property type="component" value="Unassembled WGS sequence"/>
</dbReference>
<dbReference type="SUPFAM" id="SSF53335">
    <property type="entry name" value="S-adenosyl-L-methionine-dependent methyltransferases"/>
    <property type="match status" value="1"/>
</dbReference>
<comment type="caution">
    <text evidence="2">The sequence shown here is derived from an EMBL/GenBank/DDBJ whole genome shotgun (WGS) entry which is preliminary data.</text>
</comment>
<evidence type="ECO:0000313" key="3">
    <source>
        <dbReference type="Proteomes" id="UP000019141"/>
    </source>
</evidence>
<dbReference type="GO" id="GO:0008757">
    <property type="term" value="F:S-adenosylmethionine-dependent methyltransferase activity"/>
    <property type="evidence" value="ECO:0007669"/>
    <property type="project" value="InterPro"/>
</dbReference>
<keyword evidence="3" id="KW-1185">Reference proteome</keyword>
<dbReference type="AlphaFoldDB" id="W4L8M0"/>
<dbReference type="Pfam" id="PF08241">
    <property type="entry name" value="Methyltransf_11"/>
    <property type="match status" value="1"/>
</dbReference>
<dbReference type="EMBL" id="AZHW01001128">
    <property type="protein sequence ID" value="ETW94045.1"/>
    <property type="molecule type" value="Genomic_DNA"/>
</dbReference>
<organism evidence="2 3">
    <name type="scientific">Entotheonella factor</name>
    <dbReference type="NCBI Taxonomy" id="1429438"/>
    <lineage>
        <taxon>Bacteria</taxon>
        <taxon>Pseudomonadati</taxon>
        <taxon>Nitrospinota/Tectimicrobiota group</taxon>
        <taxon>Candidatus Tectimicrobiota</taxon>
        <taxon>Candidatus Entotheonellia</taxon>
        <taxon>Candidatus Entotheonellales</taxon>
        <taxon>Candidatus Entotheonellaceae</taxon>
        <taxon>Candidatus Entotheonella</taxon>
    </lineage>
</organism>
<reference evidence="2 3" key="1">
    <citation type="journal article" date="2014" name="Nature">
        <title>An environmental bacterial taxon with a large and distinct metabolic repertoire.</title>
        <authorList>
            <person name="Wilson M.C."/>
            <person name="Mori T."/>
            <person name="Ruckert C."/>
            <person name="Uria A.R."/>
            <person name="Helf M.J."/>
            <person name="Takada K."/>
            <person name="Gernert C."/>
            <person name="Steffens U.A."/>
            <person name="Heycke N."/>
            <person name="Schmitt S."/>
            <person name="Rinke C."/>
            <person name="Helfrich E.J."/>
            <person name="Brachmann A.O."/>
            <person name="Gurgui C."/>
            <person name="Wakimoto T."/>
            <person name="Kracht M."/>
            <person name="Crusemann M."/>
            <person name="Hentschel U."/>
            <person name="Abe I."/>
            <person name="Matsunaga S."/>
            <person name="Kalinowski J."/>
            <person name="Takeyama H."/>
            <person name="Piel J."/>
        </authorList>
    </citation>
    <scope>NUCLEOTIDE SEQUENCE [LARGE SCALE GENOMIC DNA]</scope>
    <source>
        <strain evidence="3">TSY1</strain>
    </source>
</reference>
<accession>W4L8M0</accession>
<protein>
    <recommendedName>
        <fullName evidence="1">Methyltransferase type 11 domain-containing protein</fullName>
    </recommendedName>
</protein>
<dbReference type="InterPro" id="IPR013216">
    <property type="entry name" value="Methyltransf_11"/>
</dbReference>